<dbReference type="Proteomes" id="UP000561271">
    <property type="component" value="Unassembled WGS sequence"/>
</dbReference>
<comment type="caution">
    <text evidence="2">The sequence shown here is derived from an EMBL/GenBank/DDBJ whole genome shotgun (WGS) entry which is preliminary data.</text>
</comment>
<evidence type="ECO:0000313" key="1">
    <source>
        <dbReference type="EMBL" id="GFP37420.1"/>
    </source>
</evidence>
<dbReference type="EMBL" id="BLSC01000086">
    <property type="protein sequence ID" value="GFP37420.1"/>
    <property type="molecule type" value="Genomic_DNA"/>
</dbReference>
<dbReference type="RefSeq" id="WP_176231651.1">
    <property type="nucleotide sequence ID" value="NZ_BLSC01000086.1"/>
</dbReference>
<protein>
    <submittedName>
        <fullName evidence="2">Uncharacterized protein</fullName>
    </submittedName>
</protein>
<proteinExistence type="predicted"/>
<reference evidence="3 4" key="1">
    <citation type="journal article" date="2020" name="Front. Microbiol.">
        <title>Single-cell genomics of novel Actinobacteria with the Wood-Ljungdahl pathway discovered in a serpentinizing system.</title>
        <authorList>
            <person name="Merino N."/>
            <person name="Kawai M."/>
            <person name="Boyd E.S."/>
            <person name="Colman D.R."/>
            <person name="McGlynn S.E."/>
            <person name="Nealson K.H."/>
            <person name="Kurokawa K."/>
            <person name="Hongoh Y."/>
        </authorList>
    </citation>
    <scope>NUCLEOTIDE SEQUENCE [LARGE SCALE GENOMIC DNA]</scope>
    <source>
        <strain evidence="1 3">S44</strain>
        <strain evidence="2 4">S47</strain>
    </source>
</reference>
<evidence type="ECO:0000313" key="4">
    <source>
        <dbReference type="Proteomes" id="UP000569018"/>
    </source>
</evidence>
<dbReference type="AlphaFoldDB" id="A0A6V8Q712"/>
<dbReference type="EMBL" id="BLSD01000176">
    <property type="protein sequence ID" value="GFP40240.1"/>
    <property type="molecule type" value="Genomic_DNA"/>
</dbReference>
<organism evidence="2 4">
    <name type="scientific">Candidatus Hakubella thermalkaliphila</name>
    <dbReference type="NCBI Taxonomy" id="2754717"/>
    <lineage>
        <taxon>Bacteria</taxon>
        <taxon>Bacillati</taxon>
        <taxon>Actinomycetota</taxon>
        <taxon>Actinomycetota incertae sedis</taxon>
        <taxon>Candidatus Hakubellales</taxon>
        <taxon>Candidatus Hakubellaceae</taxon>
        <taxon>Candidatus Hakubella</taxon>
    </lineage>
</organism>
<accession>A0A6V8Q712</accession>
<evidence type="ECO:0000313" key="2">
    <source>
        <dbReference type="EMBL" id="GFP40240.1"/>
    </source>
</evidence>
<name>A0A6V8Q712_9ACTN</name>
<evidence type="ECO:0000313" key="3">
    <source>
        <dbReference type="Proteomes" id="UP000561271"/>
    </source>
</evidence>
<sequence>MEAIEKTLALCKNLTNRFVKLEEQLNAIPLHPVRWLAIQKTLNEIDGRLSSIEETVRRGSRQS</sequence>
<dbReference type="Proteomes" id="UP000569018">
    <property type="component" value="Unassembled WGS sequence"/>
</dbReference>
<gene>
    <name evidence="1" type="ORF">HKBW3S44_01100</name>
    <name evidence="2" type="ORF">HKBW3S47_01936</name>
</gene>